<keyword evidence="4" id="KW-0645">Protease</keyword>
<dbReference type="Pfam" id="PF02163">
    <property type="entry name" value="Peptidase_M50"/>
    <property type="match status" value="1"/>
</dbReference>
<comment type="subcellular location">
    <subcellularLocation>
        <location evidence="2">Membrane</location>
        <topology evidence="2">Multi-pass membrane protein</topology>
    </subcellularLocation>
</comment>
<sequence>MSSLPWQGIRIRIHFLFWVSILWSVLTGRFIEIVALFVLVIIHELGHLTAAWSHGWRVTALELLPFGGVARTDEWGTAPAREEILVALAGPFHNVMMVLAGFLFYFFGLWTEEWTAFFVKGNAMLAGFNLLPIYPLDGGRVLQGLLSYVLPYRRCLDWTFKGSLVLSLGLLFHGLFGTGEVHLNLVIVSLFLCHANWTALKQREWQYMRFLIRRRDRPLDGGRMVRLPVSSEDRLLAVLRRWKKEVYHVMEVFDRKGRPLGSVPEEVVLKRFFEGENPRARIGELLR</sequence>
<evidence type="ECO:0000256" key="1">
    <source>
        <dbReference type="ARBA" id="ARBA00001947"/>
    </source>
</evidence>
<dbReference type="GO" id="GO:0006508">
    <property type="term" value="P:proteolysis"/>
    <property type="evidence" value="ECO:0007669"/>
    <property type="project" value="UniProtKB-KW"/>
</dbReference>
<dbReference type="InterPro" id="IPR008915">
    <property type="entry name" value="Peptidase_M50"/>
</dbReference>
<keyword evidence="11 12" id="KW-0472">Membrane</keyword>
<keyword evidence="8" id="KW-0862">Zinc</keyword>
<gene>
    <name evidence="14" type="ORF">SAMN04488025_10886</name>
</gene>
<dbReference type="GO" id="GO:0046872">
    <property type="term" value="F:metal ion binding"/>
    <property type="evidence" value="ECO:0007669"/>
    <property type="project" value="UniProtKB-KW"/>
</dbReference>
<keyword evidence="6" id="KW-0479">Metal-binding</keyword>
<dbReference type="GO" id="GO:0008237">
    <property type="term" value="F:metallopeptidase activity"/>
    <property type="evidence" value="ECO:0007669"/>
    <property type="project" value="UniProtKB-KW"/>
</dbReference>
<dbReference type="PANTHER" id="PTHR39188:SF3">
    <property type="entry name" value="STAGE IV SPORULATION PROTEIN FB"/>
    <property type="match status" value="1"/>
</dbReference>
<feature type="transmembrane region" description="Helical" evidence="12">
    <location>
        <begin position="84"/>
        <end position="108"/>
    </location>
</feature>
<dbReference type="AlphaFoldDB" id="A0A1I2MPB3"/>
<dbReference type="PANTHER" id="PTHR39188">
    <property type="entry name" value="MEMBRANE-ASSOCIATED ZINC METALLOPROTEASE M50B"/>
    <property type="match status" value="1"/>
</dbReference>
<evidence type="ECO:0000256" key="8">
    <source>
        <dbReference type="ARBA" id="ARBA00022833"/>
    </source>
</evidence>
<dbReference type="EMBL" id="FOOK01000008">
    <property type="protein sequence ID" value="SFF91206.1"/>
    <property type="molecule type" value="Genomic_DNA"/>
</dbReference>
<evidence type="ECO:0000256" key="3">
    <source>
        <dbReference type="ARBA" id="ARBA00007931"/>
    </source>
</evidence>
<dbReference type="CDD" id="cd06161">
    <property type="entry name" value="S2P-M50_SpoIVFB"/>
    <property type="match status" value="1"/>
</dbReference>
<evidence type="ECO:0000256" key="4">
    <source>
        <dbReference type="ARBA" id="ARBA00022670"/>
    </source>
</evidence>
<evidence type="ECO:0000256" key="6">
    <source>
        <dbReference type="ARBA" id="ARBA00022723"/>
    </source>
</evidence>
<feature type="transmembrane region" description="Helical" evidence="12">
    <location>
        <begin position="114"/>
        <end position="134"/>
    </location>
</feature>
<evidence type="ECO:0000256" key="2">
    <source>
        <dbReference type="ARBA" id="ARBA00004141"/>
    </source>
</evidence>
<proteinExistence type="inferred from homology"/>
<protein>
    <submittedName>
        <fullName evidence="14">Stage IV sporulation protein FB</fullName>
    </submittedName>
</protein>
<evidence type="ECO:0000313" key="14">
    <source>
        <dbReference type="EMBL" id="SFF91206.1"/>
    </source>
</evidence>
<name>A0A1I2MPB3_9BACL</name>
<accession>A0A1I2MPB3</accession>
<evidence type="ECO:0000313" key="15">
    <source>
        <dbReference type="Proteomes" id="UP000198661"/>
    </source>
</evidence>
<dbReference type="OrthoDB" id="166377at2"/>
<dbReference type="RefSeq" id="WP_092037094.1">
    <property type="nucleotide sequence ID" value="NZ_FOOK01000008.1"/>
</dbReference>
<keyword evidence="5 12" id="KW-0812">Transmembrane</keyword>
<reference evidence="14 15" key="1">
    <citation type="submission" date="2016-10" db="EMBL/GenBank/DDBJ databases">
        <authorList>
            <person name="de Groot N.N."/>
        </authorList>
    </citation>
    <scope>NUCLEOTIDE SEQUENCE [LARGE SCALE GENOMIC DNA]</scope>
    <source>
        <strain evidence="14 15">DSM 44945</strain>
    </source>
</reference>
<feature type="domain" description="Peptidase M50" evidence="13">
    <location>
        <begin position="33"/>
        <end position="107"/>
    </location>
</feature>
<evidence type="ECO:0000256" key="7">
    <source>
        <dbReference type="ARBA" id="ARBA00022801"/>
    </source>
</evidence>
<evidence type="ECO:0000256" key="11">
    <source>
        <dbReference type="ARBA" id="ARBA00023136"/>
    </source>
</evidence>
<keyword evidence="15" id="KW-1185">Reference proteome</keyword>
<dbReference type="GO" id="GO:0016020">
    <property type="term" value="C:membrane"/>
    <property type="evidence" value="ECO:0007669"/>
    <property type="project" value="UniProtKB-SubCell"/>
</dbReference>
<comment type="cofactor">
    <cofactor evidence="1">
        <name>Zn(2+)</name>
        <dbReference type="ChEBI" id="CHEBI:29105"/>
    </cofactor>
</comment>
<dbReference type="STRING" id="201973.SAMN04488025_10886"/>
<organism evidence="14 15">
    <name type="scientific">Planifilum fulgidum</name>
    <dbReference type="NCBI Taxonomy" id="201973"/>
    <lineage>
        <taxon>Bacteria</taxon>
        <taxon>Bacillati</taxon>
        <taxon>Bacillota</taxon>
        <taxon>Bacilli</taxon>
        <taxon>Bacillales</taxon>
        <taxon>Thermoactinomycetaceae</taxon>
        <taxon>Planifilum</taxon>
    </lineage>
</organism>
<feature type="transmembrane region" description="Helical" evidence="12">
    <location>
        <begin position="15"/>
        <end position="42"/>
    </location>
</feature>
<keyword evidence="9 12" id="KW-1133">Transmembrane helix</keyword>
<evidence type="ECO:0000256" key="5">
    <source>
        <dbReference type="ARBA" id="ARBA00022692"/>
    </source>
</evidence>
<evidence type="ECO:0000256" key="9">
    <source>
        <dbReference type="ARBA" id="ARBA00022989"/>
    </source>
</evidence>
<evidence type="ECO:0000256" key="12">
    <source>
        <dbReference type="SAM" id="Phobius"/>
    </source>
</evidence>
<evidence type="ECO:0000256" key="10">
    <source>
        <dbReference type="ARBA" id="ARBA00023049"/>
    </source>
</evidence>
<dbReference type="Proteomes" id="UP000198661">
    <property type="component" value="Unassembled WGS sequence"/>
</dbReference>
<feature type="transmembrane region" description="Helical" evidence="12">
    <location>
        <begin position="181"/>
        <end position="200"/>
    </location>
</feature>
<evidence type="ECO:0000259" key="13">
    <source>
        <dbReference type="Pfam" id="PF02163"/>
    </source>
</evidence>
<keyword evidence="7" id="KW-0378">Hydrolase</keyword>
<keyword evidence="10" id="KW-0482">Metalloprotease</keyword>
<comment type="similarity">
    <text evidence="3">Belongs to the peptidase M50B family.</text>
</comment>